<dbReference type="PANTHER" id="PTHR43227">
    <property type="entry name" value="BLL4140 PROTEIN"/>
    <property type="match status" value="1"/>
</dbReference>
<evidence type="ECO:0000256" key="2">
    <source>
        <dbReference type="ARBA" id="ARBA00022448"/>
    </source>
</evidence>
<evidence type="ECO:0000256" key="4">
    <source>
        <dbReference type="ARBA" id="ARBA00022692"/>
    </source>
</evidence>
<gene>
    <name evidence="9" type="primary">yteP_22</name>
    <name evidence="9" type="ORF">CLORY_41490</name>
</gene>
<accession>A0A1V4IBJ5</accession>
<dbReference type="PANTHER" id="PTHR43227:SF11">
    <property type="entry name" value="BLL4140 PROTEIN"/>
    <property type="match status" value="1"/>
</dbReference>
<evidence type="ECO:0000256" key="1">
    <source>
        <dbReference type="ARBA" id="ARBA00004651"/>
    </source>
</evidence>
<name>A0A1V4IBJ5_9CLOT</name>
<comment type="caution">
    <text evidence="9">The sequence shown here is derived from an EMBL/GenBank/DDBJ whole genome shotgun (WGS) entry which is preliminary data.</text>
</comment>
<feature type="domain" description="ABC transmembrane type-1" evidence="8">
    <location>
        <begin position="1"/>
        <end position="84"/>
    </location>
</feature>
<evidence type="ECO:0000259" key="8">
    <source>
        <dbReference type="PROSITE" id="PS50928"/>
    </source>
</evidence>
<comment type="subcellular location">
    <subcellularLocation>
        <location evidence="1 7">Cell membrane</location>
        <topology evidence="1 7">Multi-pass membrane protein</topology>
    </subcellularLocation>
</comment>
<feature type="transmembrane region" description="Helical" evidence="7">
    <location>
        <begin position="50"/>
        <end position="70"/>
    </location>
</feature>
<dbReference type="InterPro" id="IPR000515">
    <property type="entry name" value="MetI-like"/>
</dbReference>
<dbReference type="GO" id="GO:0055085">
    <property type="term" value="P:transmembrane transport"/>
    <property type="evidence" value="ECO:0007669"/>
    <property type="project" value="InterPro"/>
</dbReference>
<reference evidence="9 10" key="1">
    <citation type="submission" date="2017-03" db="EMBL/GenBank/DDBJ databases">
        <title>Genome sequence of Clostridium oryzae DSM 28571.</title>
        <authorList>
            <person name="Poehlein A."/>
            <person name="Daniel R."/>
        </authorList>
    </citation>
    <scope>NUCLEOTIDE SEQUENCE [LARGE SCALE GENOMIC DNA]</scope>
    <source>
        <strain evidence="9 10">DSM 28571</strain>
    </source>
</reference>
<evidence type="ECO:0000256" key="6">
    <source>
        <dbReference type="ARBA" id="ARBA00023136"/>
    </source>
</evidence>
<dbReference type="SUPFAM" id="SSF161098">
    <property type="entry name" value="MetI-like"/>
    <property type="match status" value="1"/>
</dbReference>
<dbReference type="Pfam" id="PF00528">
    <property type="entry name" value="BPD_transp_1"/>
    <property type="match status" value="1"/>
</dbReference>
<comment type="similarity">
    <text evidence="7">Belongs to the binding-protein-dependent transport system permease family.</text>
</comment>
<keyword evidence="5 7" id="KW-1133">Transmembrane helix</keyword>
<dbReference type="InterPro" id="IPR035906">
    <property type="entry name" value="MetI-like_sf"/>
</dbReference>
<evidence type="ECO:0000256" key="7">
    <source>
        <dbReference type="RuleBase" id="RU363032"/>
    </source>
</evidence>
<proteinExistence type="inferred from homology"/>
<keyword evidence="2 7" id="KW-0813">Transport</keyword>
<keyword evidence="10" id="KW-1185">Reference proteome</keyword>
<keyword evidence="6 7" id="KW-0472">Membrane</keyword>
<evidence type="ECO:0000256" key="3">
    <source>
        <dbReference type="ARBA" id="ARBA00022475"/>
    </source>
</evidence>
<organism evidence="9 10">
    <name type="scientific">Clostridium oryzae</name>
    <dbReference type="NCBI Taxonomy" id="1450648"/>
    <lineage>
        <taxon>Bacteria</taxon>
        <taxon>Bacillati</taxon>
        <taxon>Bacillota</taxon>
        <taxon>Clostridia</taxon>
        <taxon>Eubacteriales</taxon>
        <taxon>Clostridiaceae</taxon>
        <taxon>Clostridium</taxon>
    </lineage>
</organism>
<sequence>MGIDQQLYEAAQIDGANKWKQLIHVTIPGIMPMIIIMFILAMGGLLKFNFGYSTAVGLFNSVVNFILIFATNKISQKVNETSLW</sequence>
<feature type="transmembrane region" description="Helical" evidence="7">
    <location>
        <begin position="22"/>
        <end position="44"/>
    </location>
</feature>
<dbReference type="InterPro" id="IPR050809">
    <property type="entry name" value="UgpAE/MalFG_permease"/>
</dbReference>
<evidence type="ECO:0000313" key="10">
    <source>
        <dbReference type="Proteomes" id="UP000190080"/>
    </source>
</evidence>
<evidence type="ECO:0000313" key="9">
    <source>
        <dbReference type="EMBL" id="OPJ57372.1"/>
    </source>
</evidence>
<evidence type="ECO:0000256" key="5">
    <source>
        <dbReference type="ARBA" id="ARBA00022989"/>
    </source>
</evidence>
<dbReference type="GO" id="GO:0005886">
    <property type="term" value="C:plasma membrane"/>
    <property type="evidence" value="ECO:0007669"/>
    <property type="project" value="UniProtKB-SubCell"/>
</dbReference>
<protein>
    <submittedName>
        <fullName evidence="9">Putative multiple-sugar transport system permease YteP</fullName>
    </submittedName>
</protein>
<dbReference type="AlphaFoldDB" id="A0A1V4IBJ5"/>
<dbReference type="STRING" id="1450648.CLORY_41490"/>
<dbReference type="EMBL" id="MZGV01000087">
    <property type="protein sequence ID" value="OPJ57372.1"/>
    <property type="molecule type" value="Genomic_DNA"/>
</dbReference>
<keyword evidence="9" id="KW-0762">Sugar transport</keyword>
<keyword evidence="4 7" id="KW-0812">Transmembrane</keyword>
<keyword evidence="3" id="KW-1003">Cell membrane</keyword>
<dbReference type="Gene3D" id="1.10.3720.10">
    <property type="entry name" value="MetI-like"/>
    <property type="match status" value="1"/>
</dbReference>
<dbReference type="Proteomes" id="UP000190080">
    <property type="component" value="Unassembled WGS sequence"/>
</dbReference>
<dbReference type="PROSITE" id="PS50928">
    <property type="entry name" value="ABC_TM1"/>
    <property type="match status" value="1"/>
</dbReference>